<dbReference type="OrthoDB" id="10294716at2759"/>
<dbReference type="AlphaFoldDB" id="A0A1Q9EDJ4"/>
<protein>
    <submittedName>
        <fullName evidence="1">Uncharacterized protein</fullName>
    </submittedName>
</protein>
<accession>A0A1Q9EDJ4</accession>
<proteinExistence type="predicted"/>
<sequence length="106" mass="11459">MYFAAHSLEDVRGTNSLHNSHVAKGLGASNVQARERWSRAVASVPLDLVTTDSEGVDRTMSRVRNISKKVRFYEDSGFSVLKMGNMPPGFKVFGGGSEGVGGEIEL</sequence>
<evidence type="ECO:0000313" key="1">
    <source>
        <dbReference type="EMBL" id="OLQ05506.1"/>
    </source>
</evidence>
<comment type="caution">
    <text evidence="1">The sequence shown here is derived from an EMBL/GenBank/DDBJ whole genome shotgun (WGS) entry which is preliminary data.</text>
</comment>
<dbReference type="EMBL" id="LSRX01000183">
    <property type="protein sequence ID" value="OLQ05506.1"/>
    <property type="molecule type" value="Genomic_DNA"/>
</dbReference>
<gene>
    <name evidence="1" type="ORF">AK812_SmicGene11311</name>
</gene>
<dbReference type="Proteomes" id="UP000186817">
    <property type="component" value="Unassembled WGS sequence"/>
</dbReference>
<reference evidence="1 2" key="1">
    <citation type="submission" date="2016-02" db="EMBL/GenBank/DDBJ databases">
        <title>Genome analysis of coral dinoflagellate symbionts highlights evolutionary adaptations to a symbiotic lifestyle.</title>
        <authorList>
            <person name="Aranda M."/>
            <person name="Li Y."/>
            <person name="Liew Y.J."/>
            <person name="Baumgarten S."/>
            <person name="Simakov O."/>
            <person name="Wilson M."/>
            <person name="Piel J."/>
            <person name="Ashoor H."/>
            <person name="Bougouffa S."/>
            <person name="Bajic V.B."/>
            <person name="Ryu T."/>
            <person name="Ravasi T."/>
            <person name="Bayer T."/>
            <person name="Micklem G."/>
            <person name="Kim H."/>
            <person name="Bhak J."/>
            <person name="Lajeunesse T.C."/>
            <person name="Voolstra C.R."/>
        </authorList>
    </citation>
    <scope>NUCLEOTIDE SEQUENCE [LARGE SCALE GENOMIC DNA]</scope>
    <source>
        <strain evidence="1 2">CCMP2467</strain>
    </source>
</reference>
<organism evidence="1 2">
    <name type="scientific">Symbiodinium microadriaticum</name>
    <name type="common">Dinoflagellate</name>
    <name type="synonym">Zooxanthella microadriatica</name>
    <dbReference type="NCBI Taxonomy" id="2951"/>
    <lineage>
        <taxon>Eukaryota</taxon>
        <taxon>Sar</taxon>
        <taxon>Alveolata</taxon>
        <taxon>Dinophyceae</taxon>
        <taxon>Suessiales</taxon>
        <taxon>Symbiodiniaceae</taxon>
        <taxon>Symbiodinium</taxon>
    </lineage>
</organism>
<evidence type="ECO:0000313" key="2">
    <source>
        <dbReference type="Proteomes" id="UP000186817"/>
    </source>
</evidence>
<keyword evidence="2" id="KW-1185">Reference proteome</keyword>
<name>A0A1Q9EDJ4_SYMMI</name>